<dbReference type="Pfam" id="PF04672">
    <property type="entry name" value="Methyltransf_19"/>
    <property type="match status" value="1"/>
</dbReference>
<keyword evidence="3" id="KW-1185">Reference proteome</keyword>
<proteinExistence type="predicted"/>
<protein>
    <submittedName>
        <fullName evidence="2">SAM-dependent methyltransferase</fullName>
        <ecNumber evidence="2">2.1.1.-</ecNumber>
    </submittedName>
</protein>
<organism evidence="2 3">
    <name type="scientific">Sphaerisporangium aureirubrum</name>
    <dbReference type="NCBI Taxonomy" id="1544736"/>
    <lineage>
        <taxon>Bacteria</taxon>
        <taxon>Bacillati</taxon>
        <taxon>Actinomycetota</taxon>
        <taxon>Actinomycetes</taxon>
        <taxon>Streptosporangiales</taxon>
        <taxon>Streptosporangiaceae</taxon>
        <taxon>Sphaerisporangium</taxon>
    </lineage>
</organism>
<comment type="caution">
    <text evidence="2">The sequence shown here is derived from an EMBL/GenBank/DDBJ whole genome shotgun (WGS) entry which is preliminary data.</text>
</comment>
<dbReference type="CDD" id="cd02440">
    <property type="entry name" value="AdoMet_MTases"/>
    <property type="match status" value="1"/>
</dbReference>
<dbReference type="EC" id="2.1.1.-" evidence="2"/>
<dbReference type="EMBL" id="JBHSRF010000022">
    <property type="protein sequence ID" value="MFC6082904.1"/>
    <property type="molecule type" value="Genomic_DNA"/>
</dbReference>
<feature type="region of interest" description="Disordered" evidence="1">
    <location>
        <begin position="1"/>
        <end position="22"/>
    </location>
</feature>
<keyword evidence="2" id="KW-0489">Methyltransferase</keyword>
<evidence type="ECO:0000313" key="2">
    <source>
        <dbReference type="EMBL" id="MFC6082904.1"/>
    </source>
</evidence>
<evidence type="ECO:0000256" key="1">
    <source>
        <dbReference type="SAM" id="MobiDB-lite"/>
    </source>
</evidence>
<keyword evidence="2" id="KW-0808">Transferase</keyword>
<dbReference type="InterPro" id="IPR006764">
    <property type="entry name" value="SAM_dep_MeTrfase_SAV2177_type"/>
</dbReference>
<dbReference type="RefSeq" id="WP_380753917.1">
    <property type="nucleotide sequence ID" value="NZ_JBHSRF010000022.1"/>
</dbReference>
<dbReference type="Proteomes" id="UP001596137">
    <property type="component" value="Unassembled WGS sequence"/>
</dbReference>
<gene>
    <name evidence="2" type="ORF">ACFP1K_17165</name>
</gene>
<sequence length="284" mass="31514">MSGAGQDWSWTKSEDRIPPEVDTSKPSIARVYDYFLGGKDNFAVDREIAEMVFKIDPNAAETGHANRGFLRRVVRHLTAEAGIRQFLDIGSGLPTQGNVHEVAQAVDPLTRVVYVDNDPIVLAHGRALLATNNTTTVIQADIREPESILNDPKVQAFIDFDEPVGLLLFAILHHLGDNEDPEGIAARFRDILPSGSYLAVSHFFNPGEAHPEVSKQVLESERICNEKLGTGRWRTQDEIQAYFGDFEMVDPGLVPLSEWRPDPEDLVHQGSTYYTIVGGLARKP</sequence>
<dbReference type="PIRSF" id="PIRSF017393">
    <property type="entry name" value="MTase_SAV2177"/>
    <property type="match status" value="1"/>
</dbReference>
<accession>A0ABW1NJL8</accession>
<name>A0ABW1NJL8_9ACTN</name>
<dbReference type="GO" id="GO:0008168">
    <property type="term" value="F:methyltransferase activity"/>
    <property type="evidence" value="ECO:0007669"/>
    <property type="project" value="UniProtKB-KW"/>
</dbReference>
<dbReference type="SUPFAM" id="SSF53335">
    <property type="entry name" value="S-adenosyl-L-methionine-dependent methyltransferases"/>
    <property type="match status" value="1"/>
</dbReference>
<feature type="compositionally biased region" description="Basic and acidic residues" evidence="1">
    <location>
        <begin position="12"/>
        <end position="22"/>
    </location>
</feature>
<evidence type="ECO:0000313" key="3">
    <source>
        <dbReference type="Proteomes" id="UP001596137"/>
    </source>
</evidence>
<dbReference type="GO" id="GO:0032259">
    <property type="term" value="P:methylation"/>
    <property type="evidence" value="ECO:0007669"/>
    <property type="project" value="UniProtKB-KW"/>
</dbReference>
<dbReference type="InterPro" id="IPR029063">
    <property type="entry name" value="SAM-dependent_MTases_sf"/>
</dbReference>
<reference evidence="3" key="1">
    <citation type="journal article" date="2019" name="Int. J. Syst. Evol. Microbiol.">
        <title>The Global Catalogue of Microorganisms (GCM) 10K type strain sequencing project: providing services to taxonomists for standard genome sequencing and annotation.</title>
        <authorList>
            <consortium name="The Broad Institute Genomics Platform"/>
            <consortium name="The Broad Institute Genome Sequencing Center for Infectious Disease"/>
            <person name="Wu L."/>
            <person name="Ma J."/>
        </authorList>
    </citation>
    <scope>NUCLEOTIDE SEQUENCE [LARGE SCALE GENOMIC DNA]</scope>
    <source>
        <strain evidence="3">JCM 30346</strain>
    </source>
</reference>
<dbReference type="Gene3D" id="3.40.50.150">
    <property type="entry name" value="Vaccinia Virus protein VP39"/>
    <property type="match status" value="1"/>
</dbReference>